<dbReference type="AlphaFoldDB" id="A0AAV4MWJ9"/>
<accession>A0AAV4MWJ9</accession>
<proteinExistence type="predicted"/>
<dbReference type="Proteomes" id="UP001054945">
    <property type="component" value="Unassembled WGS sequence"/>
</dbReference>
<comment type="caution">
    <text evidence="1">The sequence shown here is derived from an EMBL/GenBank/DDBJ whole genome shotgun (WGS) entry which is preliminary data.</text>
</comment>
<keyword evidence="2" id="KW-1185">Reference proteome</keyword>
<evidence type="ECO:0000313" key="1">
    <source>
        <dbReference type="EMBL" id="GIX76145.1"/>
    </source>
</evidence>
<organism evidence="1 2">
    <name type="scientific">Caerostris extrusa</name>
    <name type="common">Bark spider</name>
    <name type="synonym">Caerostris bankana</name>
    <dbReference type="NCBI Taxonomy" id="172846"/>
    <lineage>
        <taxon>Eukaryota</taxon>
        <taxon>Metazoa</taxon>
        <taxon>Ecdysozoa</taxon>
        <taxon>Arthropoda</taxon>
        <taxon>Chelicerata</taxon>
        <taxon>Arachnida</taxon>
        <taxon>Araneae</taxon>
        <taxon>Araneomorphae</taxon>
        <taxon>Entelegynae</taxon>
        <taxon>Araneoidea</taxon>
        <taxon>Araneidae</taxon>
        <taxon>Caerostris</taxon>
    </lineage>
</organism>
<dbReference type="EMBL" id="BPLR01002651">
    <property type="protein sequence ID" value="GIX76145.1"/>
    <property type="molecule type" value="Genomic_DNA"/>
</dbReference>
<evidence type="ECO:0000313" key="2">
    <source>
        <dbReference type="Proteomes" id="UP001054945"/>
    </source>
</evidence>
<protein>
    <submittedName>
        <fullName evidence="1">Uncharacterized protein</fullName>
    </submittedName>
</protein>
<reference evidence="1 2" key="1">
    <citation type="submission" date="2021-06" db="EMBL/GenBank/DDBJ databases">
        <title>Caerostris extrusa draft genome.</title>
        <authorList>
            <person name="Kono N."/>
            <person name="Arakawa K."/>
        </authorList>
    </citation>
    <scope>NUCLEOTIDE SEQUENCE [LARGE SCALE GENOMIC DNA]</scope>
</reference>
<sequence>MPYALQIPIIIITDDNSCLILIYAMTDTLKLIEPPFHGWNVNISSGNTLGLISSRMHKKSRFPVDLGTRGKVTKFPPERDLIGAGNYGLFLLDFPLKTDYSMEAMCSKYNSFV</sequence>
<name>A0AAV4MWJ9_CAEEX</name>
<gene>
    <name evidence="1" type="ORF">CEXT_93041</name>
</gene>